<dbReference type="Proteomes" id="UP000234881">
    <property type="component" value="Unassembled WGS sequence"/>
</dbReference>
<evidence type="ECO:0000313" key="1">
    <source>
        <dbReference type="EMBL" id="PLW79212.1"/>
    </source>
</evidence>
<proteinExistence type="predicted"/>
<dbReference type="AlphaFoldDB" id="A0A2N5XXJ3"/>
<comment type="caution">
    <text evidence="1">The sequence shown here is derived from an EMBL/GenBank/DDBJ whole genome shotgun (WGS) entry which is preliminary data.</text>
</comment>
<evidence type="ECO:0000313" key="2">
    <source>
        <dbReference type="Proteomes" id="UP000234881"/>
    </source>
</evidence>
<name>A0A2N5XXJ3_9HYPH</name>
<protein>
    <submittedName>
        <fullName evidence="1">Uncharacterized protein</fullName>
    </submittedName>
</protein>
<keyword evidence="2" id="KW-1185">Reference proteome</keyword>
<gene>
    <name evidence="1" type="ORF">C0081_03055</name>
</gene>
<dbReference type="EMBL" id="PKUQ01000001">
    <property type="protein sequence ID" value="PLW79212.1"/>
    <property type="molecule type" value="Genomic_DNA"/>
</dbReference>
<organism evidence="1 2">
    <name type="scientific">Cohaesibacter celericrescens</name>
    <dbReference type="NCBI Taxonomy" id="2067669"/>
    <lineage>
        <taxon>Bacteria</taxon>
        <taxon>Pseudomonadati</taxon>
        <taxon>Pseudomonadota</taxon>
        <taxon>Alphaproteobacteria</taxon>
        <taxon>Hyphomicrobiales</taxon>
        <taxon>Cohaesibacteraceae</taxon>
    </lineage>
</organism>
<reference evidence="1 2" key="1">
    <citation type="submission" date="2018-01" db="EMBL/GenBank/DDBJ databases">
        <title>The draft genome sequence of Cohaesibacter sp. H1304.</title>
        <authorList>
            <person name="Wang N.-N."/>
            <person name="Du Z.-J."/>
        </authorList>
    </citation>
    <scope>NUCLEOTIDE SEQUENCE [LARGE SCALE GENOMIC DNA]</scope>
    <source>
        <strain evidence="1 2">H1304</strain>
    </source>
</reference>
<sequence length="62" mass="7061">MDHDDRFGLGMHCTSLVRAQGNKFLWSREWQILLALVGKATGGKQAVSRGNHPKFVFTRYLN</sequence>
<accession>A0A2N5XXJ3</accession>